<comment type="caution">
    <text evidence="1">The sequence shown here is derived from an EMBL/GenBank/DDBJ whole genome shotgun (WGS) entry which is preliminary data.</text>
</comment>
<gene>
    <name evidence="1" type="ORF">F6X53_22545</name>
</gene>
<protein>
    <submittedName>
        <fullName evidence="1">Uncharacterized protein</fullName>
    </submittedName>
</protein>
<accession>A0A6L3SVT1</accession>
<reference evidence="1 2" key="1">
    <citation type="submission" date="2019-09" db="EMBL/GenBank/DDBJ databases">
        <title>YIM 48816 draft genome.</title>
        <authorList>
            <person name="Jiang L."/>
        </authorList>
    </citation>
    <scope>NUCLEOTIDE SEQUENCE [LARGE SCALE GENOMIC DNA]</scope>
    <source>
        <strain evidence="1 2">YIM 48816</strain>
    </source>
</reference>
<dbReference type="Proteomes" id="UP000474159">
    <property type="component" value="Unassembled WGS sequence"/>
</dbReference>
<dbReference type="AlphaFoldDB" id="A0A6L3SVT1"/>
<sequence>MTRPDNAFSTIPDFSVPPRDLIRESRAARRHIPIHTPLDPEVLWQALERVAATRTHDEARDIAKAALALAGER</sequence>
<evidence type="ECO:0000313" key="2">
    <source>
        <dbReference type="Proteomes" id="UP000474159"/>
    </source>
</evidence>
<name>A0A6L3SVT1_9HYPH</name>
<evidence type="ECO:0000313" key="1">
    <source>
        <dbReference type="EMBL" id="KAB1076674.1"/>
    </source>
</evidence>
<dbReference type="EMBL" id="VZZK01000028">
    <property type="protein sequence ID" value="KAB1076674.1"/>
    <property type="molecule type" value="Genomic_DNA"/>
</dbReference>
<organism evidence="1 2">
    <name type="scientific">Methylobacterium soli</name>
    <dbReference type="NCBI Taxonomy" id="553447"/>
    <lineage>
        <taxon>Bacteria</taxon>
        <taxon>Pseudomonadati</taxon>
        <taxon>Pseudomonadota</taxon>
        <taxon>Alphaproteobacteria</taxon>
        <taxon>Hyphomicrobiales</taxon>
        <taxon>Methylobacteriaceae</taxon>
        <taxon>Methylobacterium</taxon>
    </lineage>
</organism>
<keyword evidence="2" id="KW-1185">Reference proteome</keyword>
<proteinExistence type="predicted"/>
<dbReference type="RefSeq" id="WP_151002600.1">
    <property type="nucleotide sequence ID" value="NZ_VZZK01000028.1"/>
</dbReference>